<reference evidence="1" key="2">
    <citation type="journal article" date="2015" name="Data Brief">
        <title>Shoot transcriptome of the giant reed, Arundo donax.</title>
        <authorList>
            <person name="Barrero R.A."/>
            <person name="Guerrero F.D."/>
            <person name="Moolhuijzen P."/>
            <person name="Goolsby J.A."/>
            <person name="Tidwell J."/>
            <person name="Bellgard S.E."/>
            <person name="Bellgard M.I."/>
        </authorList>
    </citation>
    <scope>NUCLEOTIDE SEQUENCE</scope>
    <source>
        <tissue evidence="1">Shoot tissue taken approximately 20 cm above the soil surface</tissue>
    </source>
</reference>
<reference evidence="1" key="1">
    <citation type="submission" date="2014-09" db="EMBL/GenBank/DDBJ databases">
        <authorList>
            <person name="Magalhaes I.L.F."/>
            <person name="Oliveira U."/>
            <person name="Santos F.R."/>
            <person name="Vidigal T.H.D.A."/>
            <person name="Brescovit A.D."/>
            <person name="Santos A.J."/>
        </authorList>
    </citation>
    <scope>NUCLEOTIDE SEQUENCE</scope>
    <source>
        <tissue evidence="1">Shoot tissue taken approximately 20 cm above the soil surface</tissue>
    </source>
</reference>
<dbReference type="EMBL" id="GBRH01205508">
    <property type="protein sequence ID" value="JAD92387.1"/>
    <property type="molecule type" value="Transcribed_RNA"/>
</dbReference>
<protein>
    <submittedName>
        <fullName evidence="1">Uncharacterized protein</fullName>
    </submittedName>
</protein>
<organism evidence="1">
    <name type="scientific">Arundo donax</name>
    <name type="common">Giant reed</name>
    <name type="synonym">Donax arundinaceus</name>
    <dbReference type="NCBI Taxonomy" id="35708"/>
    <lineage>
        <taxon>Eukaryota</taxon>
        <taxon>Viridiplantae</taxon>
        <taxon>Streptophyta</taxon>
        <taxon>Embryophyta</taxon>
        <taxon>Tracheophyta</taxon>
        <taxon>Spermatophyta</taxon>
        <taxon>Magnoliopsida</taxon>
        <taxon>Liliopsida</taxon>
        <taxon>Poales</taxon>
        <taxon>Poaceae</taxon>
        <taxon>PACMAD clade</taxon>
        <taxon>Arundinoideae</taxon>
        <taxon>Arundineae</taxon>
        <taxon>Arundo</taxon>
    </lineage>
</organism>
<sequence length="55" mass="6673">MRIREPIFQFGAVQELYQLDLLRFDLKLQLEKRRFNHSTRDMPRATSIPIAREIN</sequence>
<proteinExistence type="predicted"/>
<accession>A0A0A9E8Q9</accession>
<dbReference type="AlphaFoldDB" id="A0A0A9E8Q9"/>
<name>A0A0A9E8Q9_ARUDO</name>
<evidence type="ECO:0000313" key="1">
    <source>
        <dbReference type="EMBL" id="JAD92387.1"/>
    </source>
</evidence>